<keyword evidence="4 6" id="KW-0067">ATP-binding</keyword>
<dbReference type="CDD" id="cd03230">
    <property type="entry name" value="ABC_DR_subfamily_A"/>
    <property type="match status" value="1"/>
</dbReference>
<evidence type="ECO:0000256" key="2">
    <source>
        <dbReference type="ARBA" id="ARBA00022448"/>
    </source>
</evidence>
<keyword evidence="3" id="KW-0547">Nucleotide-binding</keyword>
<dbReference type="InterPro" id="IPR027417">
    <property type="entry name" value="P-loop_NTPase"/>
</dbReference>
<dbReference type="GO" id="GO:0005524">
    <property type="term" value="F:ATP binding"/>
    <property type="evidence" value="ECO:0007669"/>
    <property type="project" value="UniProtKB-KW"/>
</dbReference>
<dbReference type="AlphaFoldDB" id="T1ABS0"/>
<accession>T1ABS0</accession>
<dbReference type="PANTHER" id="PTHR42711:SF5">
    <property type="entry name" value="ABC TRANSPORTER ATP-BINDING PROTEIN NATA"/>
    <property type="match status" value="1"/>
</dbReference>
<dbReference type="GO" id="GO:0016887">
    <property type="term" value="F:ATP hydrolysis activity"/>
    <property type="evidence" value="ECO:0007669"/>
    <property type="project" value="InterPro"/>
</dbReference>
<feature type="non-terminal residue" evidence="6">
    <location>
        <position position="193"/>
    </location>
</feature>
<dbReference type="Gene3D" id="3.40.50.300">
    <property type="entry name" value="P-loop containing nucleotide triphosphate hydrolases"/>
    <property type="match status" value="1"/>
</dbReference>
<evidence type="ECO:0000259" key="5">
    <source>
        <dbReference type="PROSITE" id="PS50893"/>
    </source>
</evidence>
<dbReference type="InterPro" id="IPR003593">
    <property type="entry name" value="AAA+_ATPase"/>
</dbReference>
<dbReference type="PROSITE" id="PS50893">
    <property type="entry name" value="ABC_TRANSPORTER_2"/>
    <property type="match status" value="1"/>
</dbReference>
<dbReference type="PANTHER" id="PTHR42711">
    <property type="entry name" value="ABC TRANSPORTER ATP-BINDING PROTEIN"/>
    <property type="match status" value="1"/>
</dbReference>
<comment type="caution">
    <text evidence="6">The sequence shown here is derived from an EMBL/GenBank/DDBJ whole genome shotgun (WGS) entry which is preliminary data.</text>
</comment>
<dbReference type="PROSITE" id="PS00211">
    <property type="entry name" value="ABC_TRANSPORTER_1"/>
    <property type="match status" value="1"/>
</dbReference>
<dbReference type="Pfam" id="PF00005">
    <property type="entry name" value="ABC_tran"/>
    <property type="match status" value="1"/>
</dbReference>
<comment type="similarity">
    <text evidence="1">Belongs to the ABC transporter superfamily.</text>
</comment>
<dbReference type="SMART" id="SM00382">
    <property type="entry name" value="AAA"/>
    <property type="match status" value="1"/>
</dbReference>
<keyword evidence="2" id="KW-0813">Transport</keyword>
<organism evidence="6">
    <name type="scientific">mine drainage metagenome</name>
    <dbReference type="NCBI Taxonomy" id="410659"/>
    <lineage>
        <taxon>unclassified sequences</taxon>
        <taxon>metagenomes</taxon>
        <taxon>ecological metagenomes</taxon>
    </lineage>
</organism>
<evidence type="ECO:0000256" key="3">
    <source>
        <dbReference type="ARBA" id="ARBA00022741"/>
    </source>
</evidence>
<gene>
    <name evidence="6" type="ORF">B1B_15420</name>
</gene>
<evidence type="ECO:0000256" key="1">
    <source>
        <dbReference type="ARBA" id="ARBA00005417"/>
    </source>
</evidence>
<dbReference type="EMBL" id="AUZY01010263">
    <property type="protein sequence ID" value="EQD39310.1"/>
    <property type="molecule type" value="Genomic_DNA"/>
</dbReference>
<dbReference type="InterPro" id="IPR017871">
    <property type="entry name" value="ABC_transporter-like_CS"/>
</dbReference>
<protein>
    <submittedName>
        <fullName evidence="6">ABC transporter ATP-binding protein</fullName>
    </submittedName>
</protein>
<dbReference type="InterPro" id="IPR003439">
    <property type="entry name" value="ABC_transporter-like_ATP-bd"/>
</dbReference>
<sequence>MPMSSGDFSVRISGATKSYGNVLALNGIDLDIRSGQILGVLGPNGSGKSTMLKLIASVLQPDDGSVHVLGMDCRTDYLKIRKHIGFVPEDSVIYESLTGEEFLSLISSVYSIGKDEFERRMEALSAAMDTRGIMSELIGNLSFGNRQKISIIAAMIHDPEILILDEPTKGLDPRSFRIFKNILTMLAEKGKTV</sequence>
<feature type="domain" description="ABC transporter" evidence="5">
    <location>
        <begin position="10"/>
        <end position="193"/>
    </location>
</feature>
<proteinExistence type="inferred from homology"/>
<dbReference type="SUPFAM" id="SSF52540">
    <property type="entry name" value="P-loop containing nucleoside triphosphate hydrolases"/>
    <property type="match status" value="1"/>
</dbReference>
<reference evidence="6" key="2">
    <citation type="journal article" date="2014" name="ISME J.">
        <title>Microbial stratification in low pH oxic and suboxic macroscopic growths along an acid mine drainage.</title>
        <authorList>
            <person name="Mendez-Garcia C."/>
            <person name="Mesa V."/>
            <person name="Sprenger R.R."/>
            <person name="Richter M."/>
            <person name="Diez M.S."/>
            <person name="Solano J."/>
            <person name="Bargiela R."/>
            <person name="Golyshina O.V."/>
            <person name="Manteca A."/>
            <person name="Ramos J.L."/>
            <person name="Gallego J.R."/>
            <person name="Llorente I."/>
            <person name="Martins Dos Santos V.A."/>
            <person name="Jensen O.N."/>
            <person name="Pelaez A.I."/>
            <person name="Sanchez J."/>
            <person name="Ferrer M."/>
        </authorList>
    </citation>
    <scope>NUCLEOTIDE SEQUENCE</scope>
</reference>
<dbReference type="InterPro" id="IPR050763">
    <property type="entry name" value="ABC_transporter_ATP-binding"/>
</dbReference>
<name>T1ABS0_9ZZZZ</name>
<evidence type="ECO:0000256" key="4">
    <source>
        <dbReference type="ARBA" id="ARBA00022840"/>
    </source>
</evidence>
<reference evidence="6" key="1">
    <citation type="submission" date="2013-08" db="EMBL/GenBank/DDBJ databases">
        <authorList>
            <person name="Mendez C."/>
            <person name="Richter M."/>
            <person name="Ferrer M."/>
            <person name="Sanchez J."/>
        </authorList>
    </citation>
    <scope>NUCLEOTIDE SEQUENCE</scope>
</reference>
<evidence type="ECO:0000313" key="6">
    <source>
        <dbReference type="EMBL" id="EQD39310.1"/>
    </source>
</evidence>